<keyword evidence="9 12" id="KW-0472">Membrane</keyword>
<feature type="transmembrane region" description="Helical" evidence="12">
    <location>
        <begin position="175"/>
        <end position="193"/>
    </location>
</feature>
<keyword evidence="8" id="KW-0350">Heme biosynthesis</keyword>
<evidence type="ECO:0000256" key="6">
    <source>
        <dbReference type="ARBA" id="ARBA00023002"/>
    </source>
</evidence>
<dbReference type="EMBL" id="UINC01044997">
    <property type="protein sequence ID" value="SVB51200.1"/>
    <property type="molecule type" value="Genomic_DNA"/>
</dbReference>
<evidence type="ECO:0000256" key="12">
    <source>
        <dbReference type="SAM" id="Phobius"/>
    </source>
</evidence>
<dbReference type="GO" id="GO:0016020">
    <property type="term" value="C:membrane"/>
    <property type="evidence" value="ECO:0007669"/>
    <property type="project" value="UniProtKB-SubCell"/>
</dbReference>
<evidence type="ECO:0000256" key="4">
    <source>
        <dbReference type="ARBA" id="ARBA00022723"/>
    </source>
</evidence>
<keyword evidence="10" id="KW-1015">Disulfide bond</keyword>
<evidence type="ECO:0000313" key="13">
    <source>
        <dbReference type="EMBL" id="SVB51200.1"/>
    </source>
</evidence>
<dbReference type="GO" id="GO:0046872">
    <property type="term" value="F:metal ion binding"/>
    <property type="evidence" value="ECO:0007669"/>
    <property type="project" value="UniProtKB-KW"/>
</dbReference>
<dbReference type="GO" id="GO:0016491">
    <property type="term" value="F:oxidoreductase activity"/>
    <property type="evidence" value="ECO:0007669"/>
    <property type="project" value="UniProtKB-KW"/>
</dbReference>
<keyword evidence="3 12" id="KW-0812">Transmembrane</keyword>
<dbReference type="InterPro" id="IPR003780">
    <property type="entry name" value="COX15/CtaA_fam"/>
</dbReference>
<evidence type="ECO:0000256" key="3">
    <source>
        <dbReference type="ARBA" id="ARBA00022692"/>
    </source>
</evidence>
<feature type="transmembrane region" description="Helical" evidence="12">
    <location>
        <begin position="107"/>
        <end position="126"/>
    </location>
</feature>
<feature type="transmembrane region" description="Helical" evidence="12">
    <location>
        <begin position="226"/>
        <end position="245"/>
    </location>
</feature>
<evidence type="ECO:0000256" key="8">
    <source>
        <dbReference type="ARBA" id="ARBA00023133"/>
    </source>
</evidence>
<evidence type="ECO:0000256" key="11">
    <source>
        <dbReference type="ARBA" id="ARBA00023444"/>
    </source>
</evidence>
<evidence type="ECO:0000256" key="1">
    <source>
        <dbReference type="ARBA" id="ARBA00004141"/>
    </source>
</evidence>
<feature type="transmembrane region" description="Helical" evidence="12">
    <location>
        <begin position="77"/>
        <end position="95"/>
    </location>
</feature>
<accession>A0A382EKG9</accession>
<dbReference type="AlphaFoldDB" id="A0A382EKG9"/>
<keyword evidence="6" id="KW-0560">Oxidoreductase</keyword>
<evidence type="ECO:0000256" key="5">
    <source>
        <dbReference type="ARBA" id="ARBA00022989"/>
    </source>
</evidence>
<feature type="transmembrane region" description="Helical" evidence="12">
    <location>
        <begin position="283"/>
        <end position="306"/>
    </location>
</feature>
<sequence length="315" mass="35129">MNAYQKTALTTVIAVVVLITVGSLVRVAGAGLGCPDWPRCWGCWLPPASIEELDMAYIEAKGYDINEFNPTKMWIEYINRMVGVLIGILIFITFLRSFPYRSTQPAIFNCSLCSLLLVGFQGWLGGQVVRSGLIPGIITLHMVLAVILLCVLIYTTFEAMKSKFKINLPEESKRFMIRITTVLFALTCMQLILGTQVREAIDPFIKNPESLPRSQWLNNAGWYDHIHRASSWLVLIAGILLFRWVRKHEIIGVLRVVSTVILVGIVIQILLGITLAYGDLPKAAQVMNVTIATLLICTEFYGILAVRRVSVASTI</sequence>
<gene>
    <name evidence="13" type="ORF">METZ01_LOCUS204054</name>
</gene>
<keyword evidence="5 12" id="KW-1133">Transmembrane helix</keyword>
<keyword evidence="4" id="KW-0479">Metal-binding</keyword>
<comment type="subcellular location">
    <subcellularLocation>
        <location evidence="1">Membrane</location>
        <topology evidence="1">Multi-pass membrane protein</topology>
    </subcellularLocation>
</comment>
<evidence type="ECO:0000256" key="7">
    <source>
        <dbReference type="ARBA" id="ARBA00023004"/>
    </source>
</evidence>
<reference evidence="13" key="1">
    <citation type="submission" date="2018-05" db="EMBL/GenBank/DDBJ databases">
        <authorList>
            <person name="Lanie J.A."/>
            <person name="Ng W.-L."/>
            <person name="Kazmierczak K.M."/>
            <person name="Andrzejewski T.M."/>
            <person name="Davidsen T.M."/>
            <person name="Wayne K.J."/>
            <person name="Tettelin H."/>
            <person name="Glass J.I."/>
            <person name="Rusch D."/>
            <person name="Podicherti R."/>
            <person name="Tsui H.-C.T."/>
            <person name="Winkler M.E."/>
        </authorList>
    </citation>
    <scope>NUCLEOTIDE SEQUENCE</scope>
</reference>
<evidence type="ECO:0000256" key="10">
    <source>
        <dbReference type="ARBA" id="ARBA00023157"/>
    </source>
</evidence>
<evidence type="ECO:0000256" key="9">
    <source>
        <dbReference type="ARBA" id="ARBA00023136"/>
    </source>
</evidence>
<proteinExistence type="predicted"/>
<dbReference type="InterPro" id="IPR050450">
    <property type="entry name" value="COX15/CtaA_HemeA_synthase"/>
</dbReference>
<name>A0A382EKG9_9ZZZZ</name>
<evidence type="ECO:0000256" key="2">
    <source>
        <dbReference type="ARBA" id="ARBA00022475"/>
    </source>
</evidence>
<feature type="transmembrane region" description="Helical" evidence="12">
    <location>
        <begin position="7"/>
        <end position="29"/>
    </location>
</feature>
<keyword evidence="2" id="KW-1003">Cell membrane</keyword>
<comment type="pathway">
    <text evidence="11">Porphyrin-containing compound metabolism.</text>
</comment>
<dbReference type="Pfam" id="PF02628">
    <property type="entry name" value="COX15-CtaA"/>
    <property type="match status" value="1"/>
</dbReference>
<feature type="transmembrane region" description="Helical" evidence="12">
    <location>
        <begin position="252"/>
        <end position="277"/>
    </location>
</feature>
<feature type="transmembrane region" description="Helical" evidence="12">
    <location>
        <begin position="132"/>
        <end position="154"/>
    </location>
</feature>
<dbReference type="PANTHER" id="PTHR35457">
    <property type="entry name" value="HEME A SYNTHASE"/>
    <property type="match status" value="1"/>
</dbReference>
<keyword evidence="7" id="KW-0408">Iron</keyword>
<organism evidence="13">
    <name type="scientific">marine metagenome</name>
    <dbReference type="NCBI Taxonomy" id="408172"/>
    <lineage>
        <taxon>unclassified sequences</taxon>
        <taxon>metagenomes</taxon>
        <taxon>ecological metagenomes</taxon>
    </lineage>
</organism>
<dbReference type="PANTHER" id="PTHR35457:SF1">
    <property type="entry name" value="HEME A SYNTHASE"/>
    <property type="match status" value="1"/>
</dbReference>
<evidence type="ECO:0008006" key="14">
    <source>
        <dbReference type="Google" id="ProtNLM"/>
    </source>
</evidence>
<dbReference type="GO" id="GO:0006784">
    <property type="term" value="P:heme A biosynthetic process"/>
    <property type="evidence" value="ECO:0007669"/>
    <property type="project" value="InterPro"/>
</dbReference>
<protein>
    <recommendedName>
        <fullName evidence="14">Cytochrome oxidase assembly protein</fullName>
    </recommendedName>
</protein>